<dbReference type="EMBL" id="JANRMS010000126">
    <property type="protein sequence ID" value="KAJ3546079.1"/>
    <property type="molecule type" value="Genomic_DNA"/>
</dbReference>
<keyword evidence="2" id="KW-1185">Reference proteome</keyword>
<accession>A0ACC1STJ6</accession>
<evidence type="ECO:0000313" key="2">
    <source>
        <dbReference type="Proteomes" id="UP001148629"/>
    </source>
</evidence>
<sequence length="728" mass="81466">MNRARFSSVWEFNPDLGSTRRPRSRSRSPSPELEEDELDSPPMRPIEQHRRLFFPDFEYMSGIQGPERGPRKALGGYSTPYMLETSDFLTAGSGGTAHGTSPDVLRKEKPKNRSDSASSSTGQTSSEASTSNASTTTEVNILAAVLPPERASAVYKQLLIFFEKLIDERFALLRSHGPCSMSGSSRGNCSENQTSSASKETNTSNQCGGPLRGDDDGEGSDVPDDGEGGHRPVKKRLKEKGAQPKQKIACPFRKRFPEQYSTEKTCMGPGFSGIHRMKEHLRRRHFKERVCWRCQQQFDTNQLLQQHMQDDRPCKRKRIEASTGLITQFQMDDITKIRSSPITSIIQTWREIYLILFPEVDEAAIPPPYFEPLSTSDSLDHLINHVEYEAYLKQHLPQRILSKLNEEFQIMAEHAKRRLVEIVNEESLETLKCYMQHKRANPSSGLGQSSDQTSDRPSDDIEFDFDLLGGAFVDSTMDNSIIPDYSAWELEDLKEGTDLASRLTTPQGSTKAEATLVMPHLSIPKKPHEKVEQYTASYWIGLDGVLSSELIRGLWQAGVIMSVWTNGTTEYRGFHEWIPDDPLDVSPAKLAISEGDHIHVLLETTNNGYHGSTTLTNLNTSQTYTHSQDAPTAWRGPTFPAQGATAEWIIEAGTYLNGPQYVFPDWGTAQFLGARACYKNGECALAGDGTVDQGRMTAVLWNDTRTLYTRSCAKGDHVSIEYIEEVLS</sequence>
<organism evidence="1 2">
    <name type="scientific">Fusarium decemcellulare</name>
    <dbReference type="NCBI Taxonomy" id="57161"/>
    <lineage>
        <taxon>Eukaryota</taxon>
        <taxon>Fungi</taxon>
        <taxon>Dikarya</taxon>
        <taxon>Ascomycota</taxon>
        <taxon>Pezizomycotina</taxon>
        <taxon>Sordariomycetes</taxon>
        <taxon>Hypocreomycetidae</taxon>
        <taxon>Hypocreales</taxon>
        <taxon>Nectriaceae</taxon>
        <taxon>Fusarium</taxon>
        <taxon>Fusarium decemcellulare species complex</taxon>
    </lineage>
</organism>
<reference evidence="1" key="1">
    <citation type="submission" date="2022-08" db="EMBL/GenBank/DDBJ databases">
        <title>Genome Sequence of Fusarium decemcellulare.</title>
        <authorList>
            <person name="Buettner E."/>
        </authorList>
    </citation>
    <scope>NUCLEOTIDE SEQUENCE</scope>
    <source>
        <strain evidence="1">Babe19</strain>
    </source>
</reference>
<proteinExistence type="predicted"/>
<name>A0ACC1STJ6_9HYPO</name>
<dbReference type="Proteomes" id="UP001148629">
    <property type="component" value="Unassembled WGS sequence"/>
</dbReference>
<gene>
    <name evidence="1" type="ORF">NM208_g2193</name>
</gene>
<protein>
    <submittedName>
        <fullName evidence="1">Uncharacterized protein</fullName>
    </submittedName>
</protein>
<comment type="caution">
    <text evidence="1">The sequence shown here is derived from an EMBL/GenBank/DDBJ whole genome shotgun (WGS) entry which is preliminary data.</text>
</comment>
<evidence type="ECO:0000313" key="1">
    <source>
        <dbReference type="EMBL" id="KAJ3546079.1"/>
    </source>
</evidence>